<name>A0A5K1JZI7_9APHY</name>
<proteinExistence type="predicted"/>
<protein>
    <submittedName>
        <fullName evidence="2">Homocitrate synthase</fullName>
    </submittedName>
</protein>
<gene>
    <name evidence="2" type="primary">G4NCG1</name>
</gene>
<reference evidence="2" key="1">
    <citation type="submission" date="2019-10" db="EMBL/GenBank/DDBJ databases">
        <authorList>
            <person name="Nor Muhammad N."/>
        </authorList>
    </citation>
    <scope>NUCLEOTIDE SEQUENCE</scope>
</reference>
<organism evidence="2">
    <name type="scientific">Ganoderma boninense</name>
    <dbReference type="NCBI Taxonomy" id="34458"/>
    <lineage>
        <taxon>Eukaryota</taxon>
        <taxon>Fungi</taxon>
        <taxon>Dikarya</taxon>
        <taxon>Basidiomycota</taxon>
        <taxon>Agaricomycotina</taxon>
        <taxon>Agaricomycetes</taxon>
        <taxon>Polyporales</taxon>
        <taxon>Polyporaceae</taxon>
        <taxon>Ganoderma</taxon>
    </lineage>
</organism>
<dbReference type="EMBL" id="LR726005">
    <property type="protein sequence ID" value="VWO96909.1"/>
    <property type="molecule type" value="Genomic_DNA"/>
</dbReference>
<feature type="compositionally biased region" description="Acidic residues" evidence="1">
    <location>
        <begin position="161"/>
        <end position="179"/>
    </location>
</feature>
<evidence type="ECO:0000313" key="2">
    <source>
        <dbReference type="EMBL" id="VWO96909.1"/>
    </source>
</evidence>
<feature type="region of interest" description="Disordered" evidence="1">
    <location>
        <begin position="158"/>
        <end position="179"/>
    </location>
</feature>
<dbReference type="AlphaFoldDB" id="A0A5K1JZI7"/>
<sequence>MQEQSVPIYAVMDRICKVKDWYRDRAGDAAPERDLHMLKTLTGVGYYGAHAHYPAGPNVLCNMSKGECVRETALVELQSRYPVTLAHAALSRICYSQDPSMAMACSEKVEKQLVKGPWAGDRLRIMSADDMPPLHGGKEWKDVTEEVNRMLRHLWRANDILSDDEDESDEEEEEKEEGE</sequence>
<accession>A0A5K1JZI7</accession>
<evidence type="ECO:0000256" key="1">
    <source>
        <dbReference type="SAM" id="MobiDB-lite"/>
    </source>
</evidence>